<dbReference type="AlphaFoldDB" id="L1Q8X0"/>
<dbReference type="RefSeq" id="WP_005215041.1">
    <property type="nucleotide sequence ID" value="NZ_KB291681.1"/>
</dbReference>
<comment type="caution">
    <text evidence="1">The sequence shown here is derived from an EMBL/GenBank/DDBJ whole genome shotgun (WGS) entry which is preliminary data.</text>
</comment>
<proteinExistence type="predicted"/>
<organism evidence="1 2">
    <name type="scientific">Clostridium celatum DSM 1785</name>
    <dbReference type="NCBI Taxonomy" id="545697"/>
    <lineage>
        <taxon>Bacteria</taxon>
        <taxon>Bacillati</taxon>
        <taxon>Bacillota</taxon>
        <taxon>Clostridia</taxon>
        <taxon>Eubacteriales</taxon>
        <taxon>Clostridiaceae</taxon>
        <taxon>Clostridium</taxon>
    </lineage>
</organism>
<evidence type="ECO:0000313" key="2">
    <source>
        <dbReference type="Proteomes" id="UP000010420"/>
    </source>
</evidence>
<gene>
    <name evidence="1" type="ORF">HMPREF0216_02831</name>
</gene>
<evidence type="ECO:0000313" key="1">
    <source>
        <dbReference type="EMBL" id="EKY24072.1"/>
    </source>
</evidence>
<dbReference type="STRING" id="545697.HMPREF0216_02831"/>
<dbReference type="EMBL" id="AMEZ01000091">
    <property type="protein sequence ID" value="EKY24072.1"/>
    <property type="molecule type" value="Genomic_DNA"/>
</dbReference>
<keyword evidence="2" id="KW-1185">Reference proteome</keyword>
<dbReference type="HOGENOM" id="CLU_2786486_0_0_9"/>
<sequence length="68" mass="8158">MKIFQIEANLNVRHLYVVEAETKEEAKSFIEEKERCKGEWKDRAHVKDKVWLGNISNQAIEIKEIWEE</sequence>
<protein>
    <submittedName>
        <fullName evidence="1">Uncharacterized protein</fullName>
    </submittedName>
</protein>
<accession>L1Q8X0</accession>
<dbReference type="PATRIC" id="fig|545697.3.peg.2782"/>
<dbReference type="Proteomes" id="UP000010420">
    <property type="component" value="Unassembled WGS sequence"/>
</dbReference>
<name>L1Q8X0_9CLOT</name>
<reference evidence="1 2" key="1">
    <citation type="submission" date="2012-05" db="EMBL/GenBank/DDBJ databases">
        <authorList>
            <person name="Weinstock G."/>
            <person name="Sodergren E."/>
            <person name="Lobos E.A."/>
            <person name="Fulton L."/>
            <person name="Fulton R."/>
            <person name="Courtney L."/>
            <person name="Fronick C."/>
            <person name="O'Laughlin M."/>
            <person name="Godfrey J."/>
            <person name="Wilson R.M."/>
            <person name="Miner T."/>
            <person name="Farmer C."/>
            <person name="Delehaunty K."/>
            <person name="Cordes M."/>
            <person name="Minx P."/>
            <person name="Tomlinson C."/>
            <person name="Chen J."/>
            <person name="Wollam A."/>
            <person name="Pepin K.H."/>
            <person name="Bhonagiri V."/>
            <person name="Zhang X."/>
            <person name="Suruliraj S."/>
            <person name="Warren W."/>
            <person name="Mitreva M."/>
            <person name="Mardis E.R."/>
            <person name="Wilson R.K."/>
        </authorList>
    </citation>
    <scope>NUCLEOTIDE SEQUENCE [LARGE SCALE GENOMIC DNA]</scope>
    <source>
        <strain evidence="1 2">DSM 1785</strain>
    </source>
</reference>